<protein>
    <submittedName>
        <fullName evidence="3">Uncharacterized protein</fullName>
    </submittedName>
</protein>
<sequence>MLIDFDAKTTQLLWDIGEAKSLWFKKNNWPIHIQRMTKFGISEEQARTYNQFCGLAGEAALWEWLYGDLSEFWEQQAYLHESQSLTDGGTDMPGLDVKTRDLITDPIPWLIITPHKLDTKVRYVLCVVQLDQPSKPETVSVDIIGSIHGEVVDRLKDHWWHEGLHRITIEQEYLTPPETLKW</sequence>
<dbReference type="EMBL" id="LR797344">
    <property type="protein sequence ID" value="CAB4203815.1"/>
    <property type="molecule type" value="Genomic_DNA"/>
</dbReference>
<organism evidence="3">
    <name type="scientific">uncultured Caudovirales phage</name>
    <dbReference type="NCBI Taxonomy" id="2100421"/>
    <lineage>
        <taxon>Viruses</taxon>
        <taxon>Duplodnaviria</taxon>
        <taxon>Heunggongvirae</taxon>
        <taxon>Uroviricota</taxon>
        <taxon>Caudoviricetes</taxon>
        <taxon>Peduoviridae</taxon>
        <taxon>Maltschvirus</taxon>
        <taxon>Maltschvirus maltsch</taxon>
    </lineage>
</organism>
<accession>A0A6J7XP54</accession>
<reference evidence="3" key="1">
    <citation type="submission" date="2020-05" db="EMBL/GenBank/DDBJ databases">
        <authorList>
            <person name="Chiriac C."/>
            <person name="Salcher M."/>
            <person name="Ghai R."/>
            <person name="Kavagutti S V."/>
        </authorList>
    </citation>
    <scope>NUCLEOTIDE SEQUENCE</scope>
</reference>
<dbReference type="EMBL" id="LR798408">
    <property type="protein sequence ID" value="CAB5229757.1"/>
    <property type="molecule type" value="Genomic_DNA"/>
</dbReference>
<proteinExistence type="predicted"/>
<gene>
    <name evidence="2" type="ORF">UFOVP1388_8</name>
    <name evidence="3" type="ORF">UFOVP1565_13</name>
    <name evidence="1" type="ORF">UFOVP311_29</name>
</gene>
<dbReference type="EMBL" id="LR796321">
    <property type="protein sequence ID" value="CAB4136550.1"/>
    <property type="molecule type" value="Genomic_DNA"/>
</dbReference>
<evidence type="ECO:0000313" key="2">
    <source>
        <dbReference type="EMBL" id="CAB4203815.1"/>
    </source>
</evidence>
<name>A0A6J7XP54_9CAUD</name>
<evidence type="ECO:0000313" key="3">
    <source>
        <dbReference type="EMBL" id="CAB5229757.1"/>
    </source>
</evidence>
<evidence type="ECO:0000313" key="1">
    <source>
        <dbReference type="EMBL" id="CAB4136550.1"/>
    </source>
</evidence>